<evidence type="ECO:0000313" key="2">
    <source>
        <dbReference type="Proteomes" id="UP000054632"/>
    </source>
</evidence>
<sequence length="30" mass="3283">MAPQEISQSPFPFCMQDADPLGSFPCDVSH</sequence>
<gene>
    <name evidence="1" type="ORF">T4A_10082</name>
</gene>
<dbReference type="AlphaFoldDB" id="A0A0V1DRM6"/>
<evidence type="ECO:0000313" key="1">
    <source>
        <dbReference type="EMBL" id="KRY63976.1"/>
    </source>
</evidence>
<reference evidence="1 2" key="1">
    <citation type="submission" date="2015-01" db="EMBL/GenBank/DDBJ databases">
        <title>Evolution of Trichinella species and genotypes.</title>
        <authorList>
            <person name="Korhonen P.K."/>
            <person name="Edoardo P."/>
            <person name="Giuseppe L.R."/>
            <person name="Gasser R.B."/>
        </authorList>
    </citation>
    <scope>NUCLEOTIDE SEQUENCE [LARGE SCALE GENOMIC DNA]</scope>
    <source>
        <strain evidence="1">ISS13</strain>
    </source>
</reference>
<name>A0A0V1DRM6_TRIPS</name>
<organism evidence="1 2">
    <name type="scientific">Trichinella pseudospiralis</name>
    <name type="common">Parasitic roundworm</name>
    <dbReference type="NCBI Taxonomy" id="6337"/>
    <lineage>
        <taxon>Eukaryota</taxon>
        <taxon>Metazoa</taxon>
        <taxon>Ecdysozoa</taxon>
        <taxon>Nematoda</taxon>
        <taxon>Enoplea</taxon>
        <taxon>Dorylaimia</taxon>
        <taxon>Trichinellida</taxon>
        <taxon>Trichinellidae</taxon>
        <taxon>Trichinella</taxon>
    </lineage>
</organism>
<dbReference type="EMBL" id="JYDR01000733">
    <property type="protein sequence ID" value="KRY63976.1"/>
    <property type="molecule type" value="Genomic_DNA"/>
</dbReference>
<proteinExistence type="predicted"/>
<protein>
    <submittedName>
        <fullName evidence="1">Uncharacterized protein</fullName>
    </submittedName>
</protein>
<comment type="caution">
    <text evidence="1">The sequence shown here is derived from an EMBL/GenBank/DDBJ whole genome shotgun (WGS) entry which is preliminary data.</text>
</comment>
<accession>A0A0V1DRM6</accession>
<dbReference type="Proteomes" id="UP000054632">
    <property type="component" value="Unassembled WGS sequence"/>
</dbReference>